<protein>
    <submittedName>
        <fullName evidence="1">Uncharacterized protein</fullName>
    </submittedName>
</protein>
<sequence length="81" mass="9350">MPVFMLGAMVVQAMELKKIKYMSRLLLSIDRRETTVAATETVYKREMFQLARNAVNFIFAGNKVKQELEQVFDLAAKSQDF</sequence>
<dbReference type="AlphaFoldDB" id="A0AAE1R4I7"/>
<reference evidence="1" key="1">
    <citation type="submission" date="2023-12" db="EMBL/GenBank/DDBJ databases">
        <title>Genome assembly of Anisodus tanguticus.</title>
        <authorList>
            <person name="Wang Y.-J."/>
        </authorList>
    </citation>
    <scope>NUCLEOTIDE SEQUENCE</scope>
    <source>
        <strain evidence="1">KB-2021</strain>
        <tissue evidence="1">Leaf</tissue>
    </source>
</reference>
<dbReference type="EMBL" id="JAVYJV010000019">
    <property type="protein sequence ID" value="KAK4345016.1"/>
    <property type="molecule type" value="Genomic_DNA"/>
</dbReference>
<evidence type="ECO:0000313" key="2">
    <source>
        <dbReference type="Proteomes" id="UP001291623"/>
    </source>
</evidence>
<evidence type="ECO:0000313" key="1">
    <source>
        <dbReference type="EMBL" id="KAK4345016.1"/>
    </source>
</evidence>
<gene>
    <name evidence="1" type="ORF">RND71_035192</name>
</gene>
<organism evidence="1 2">
    <name type="scientific">Anisodus tanguticus</name>
    <dbReference type="NCBI Taxonomy" id="243964"/>
    <lineage>
        <taxon>Eukaryota</taxon>
        <taxon>Viridiplantae</taxon>
        <taxon>Streptophyta</taxon>
        <taxon>Embryophyta</taxon>
        <taxon>Tracheophyta</taxon>
        <taxon>Spermatophyta</taxon>
        <taxon>Magnoliopsida</taxon>
        <taxon>eudicotyledons</taxon>
        <taxon>Gunneridae</taxon>
        <taxon>Pentapetalae</taxon>
        <taxon>asterids</taxon>
        <taxon>lamiids</taxon>
        <taxon>Solanales</taxon>
        <taxon>Solanaceae</taxon>
        <taxon>Solanoideae</taxon>
        <taxon>Hyoscyameae</taxon>
        <taxon>Anisodus</taxon>
    </lineage>
</organism>
<comment type="caution">
    <text evidence="1">The sequence shown here is derived from an EMBL/GenBank/DDBJ whole genome shotgun (WGS) entry which is preliminary data.</text>
</comment>
<name>A0AAE1R4I7_9SOLA</name>
<accession>A0AAE1R4I7</accession>
<keyword evidence="2" id="KW-1185">Reference proteome</keyword>
<dbReference type="Proteomes" id="UP001291623">
    <property type="component" value="Unassembled WGS sequence"/>
</dbReference>
<proteinExistence type="predicted"/>